<gene>
    <name evidence="2" type="ORF">PF004_g30255</name>
    <name evidence="1" type="ORF">PF010_g30676</name>
</gene>
<comment type="caution">
    <text evidence="2">The sequence shown here is derived from an EMBL/GenBank/DDBJ whole genome shotgun (WGS) entry which is preliminary data.</text>
</comment>
<dbReference type="Proteomes" id="UP000476176">
    <property type="component" value="Unassembled WGS sequence"/>
</dbReference>
<accession>A0A6G0MCH5</accession>
<dbReference type="AlphaFoldDB" id="A0A6G0MCH5"/>
<dbReference type="EMBL" id="QXFX01006077">
    <property type="protein sequence ID" value="KAE9059289.1"/>
    <property type="molecule type" value="Genomic_DNA"/>
</dbReference>
<reference evidence="3 4" key="1">
    <citation type="submission" date="2018-09" db="EMBL/GenBank/DDBJ databases">
        <title>Genomic investigation of the strawberry pathogen Phytophthora fragariae indicates pathogenicity is determined by transcriptional variation in three key races.</title>
        <authorList>
            <person name="Adams T.M."/>
            <person name="Armitage A.D."/>
            <person name="Sobczyk M.K."/>
            <person name="Bates H.J."/>
            <person name="Dunwell J.M."/>
            <person name="Nellist C.F."/>
            <person name="Harrison R.J."/>
        </authorList>
    </citation>
    <scope>NUCLEOTIDE SEQUENCE [LARGE SCALE GENOMIC DNA]</scope>
    <source>
        <strain evidence="2 3">BC-23</strain>
        <strain evidence="1 4">ONT-3</strain>
    </source>
</reference>
<name>A0A6G0MCH5_9STRA</name>
<sequence length="109" mass="12973">MDSRPTMDPRPLLELNVQQAIASILQKPGWWIEWHESKIREKWLSEVELQLLLRTFEQSLMYWPHGRDPLVALDELLKERDGANKHDRLRNWLQGIVIDFGKDENVTGW</sequence>
<evidence type="ECO:0000313" key="1">
    <source>
        <dbReference type="EMBL" id="KAE9059289.1"/>
    </source>
</evidence>
<evidence type="ECO:0000313" key="4">
    <source>
        <dbReference type="Proteomes" id="UP000488956"/>
    </source>
</evidence>
<organism evidence="2 3">
    <name type="scientific">Phytophthora fragariae</name>
    <dbReference type="NCBI Taxonomy" id="53985"/>
    <lineage>
        <taxon>Eukaryota</taxon>
        <taxon>Sar</taxon>
        <taxon>Stramenopiles</taxon>
        <taxon>Oomycota</taxon>
        <taxon>Peronosporomycetes</taxon>
        <taxon>Peronosporales</taxon>
        <taxon>Peronosporaceae</taxon>
        <taxon>Phytophthora</taxon>
    </lineage>
</organism>
<evidence type="ECO:0000313" key="3">
    <source>
        <dbReference type="Proteomes" id="UP000476176"/>
    </source>
</evidence>
<evidence type="ECO:0000313" key="2">
    <source>
        <dbReference type="EMBL" id="KAE9163125.1"/>
    </source>
</evidence>
<proteinExistence type="predicted"/>
<protein>
    <submittedName>
        <fullName evidence="2">Uncharacterized protein</fullName>
    </submittedName>
</protein>
<dbReference type="EMBL" id="QXGC01006168">
    <property type="protein sequence ID" value="KAE9163125.1"/>
    <property type="molecule type" value="Genomic_DNA"/>
</dbReference>
<dbReference type="Proteomes" id="UP000488956">
    <property type="component" value="Unassembled WGS sequence"/>
</dbReference>